<gene>
    <name evidence="2" type="ORF">MBO_04904</name>
</gene>
<dbReference type="EMBL" id="AOMT01000022">
    <property type="protein sequence ID" value="KDN25122.1"/>
    <property type="molecule type" value="Genomic_DNA"/>
</dbReference>
<name>A0A066UGY6_9GAMM</name>
<feature type="transmembrane region" description="Helical" evidence="1">
    <location>
        <begin position="6"/>
        <end position="29"/>
    </location>
</feature>
<dbReference type="OrthoDB" id="6658593at2"/>
<evidence type="ECO:0000313" key="2">
    <source>
        <dbReference type="EMBL" id="KDN25122.1"/>
    </source>
</evidence>
<dbReference type="Proteomes" id="UP000035860">
    <property type="component" value="Unassembled WGS sequence"/>
</dbReference>
<evidence type="ECO:0000313" key="3">
    <source>
        <dbReference type="Proteomes" id="UP000035860"/>
    </source>
</evidence>
<dbReference type="NCBIfam" id="TIGR02532">
    <property type="entry name" value="IV_pilin_GFxxxE"/>
    <property type="match status" value="1"/>
</dbReference>
<reference evidence="2 3" key="1">
    <citation type="journal article" date="2014" name="Genome Announc.">
        <title>Draft Genome Sequence of Moraxella bovoculi Strain 237T (ATCC BAA-1259T) Isolated from a Calf with Infectious Bovine Keratoconjunctivitis.</title>
        <authorList>
            <person name="Calcutt M.J."/>
            <person name="Foecking M.F."/>
            <person name="Martin N.T."/>
            <person name="Mhlanga-Mutangadura T."/>
            <person name="Reilly T.J."/>
        </authorList>
    </citation>
    <scope>NUCLEOTIDE SEQUENCE [LARGE SCALE GENOMIC DNA]</scope>
    <source>
        <strain evidence="2 3">237</strain>
    </source>
</reference>
<organism evidence="2 3">
    <name type="scientific">Moraxella bovoculi 237</name>
    <dbReference type="NCBI Taxonomy" id="743974"/>
    <lineage>
        <taxon>Bacteria</taxon>
        <taxon>Pseudomonadati</taxon>
        <taxon>Pseudomonadota</taxon>
        <taxon>Gammaproteobacteria</taxon>
        <taxon>Moraxellales</taxon>
        <taxon>Moraxellaceae</taxon>
        <taxon>Moraxella</taxon>
    </lineage>
</organism>
<keyword evidence="1" id="KW-0812">Transmembrane</keyword>
<proteinExistence type="predicted"/>
<keyword evidence="1" id="KW-1133">Transmembrane helix</keyword>
<dbReference type="AlphaFoldDB" id="A0A066UGY6"/>
<sequence>MRAQKGFSLIEVLVAILILSMVVLGFLMVQMKSLHQSQSATMRAHAVSAMSAQAELLRDVSDDARDGHERLLNHLNQGAGIDQMNHYQKSILAVSLPCHVKSCSEEMFIRHQGLQIAKAAAVHGIRLNILPCDNQRCLIAAWGETPARIAADGCMNANGSINPGATCMTMVVY</sequence>
<dbReference type="PROSITE" id="PS00409">
    <property type="entry name" value="PROKAR_NTER_METHYL"/>
    <property type="match status" value="1"/>
</dbReference>
<dbReference type="eggNOG" id="COG4967">
    <property type="taxonomic scope" value="Bacteria"/>
</dbReference>
<dbReference type="RefSeq" id="WP_036364502.1">
    <property type="nucleotide sequence ID" value="NZ_AOMT01000022.1"/>
</dbReference>
<keyword evidence="3" id="KW-1185">Reference proteome</keyword>
<keyword evidence="1" id="KW-0472">Membrane</keyword>
<comment type="caution">
    <text evidence="2">The sequence shown here is derived from an EMBL/GenBank/DDBJ whole genome shotgun (WGS) entry which is preliminary data.</text>
</comment>
<accession>A0A066UGY6</accession>
<dbReference type="InterPro" id="IPR012902">
    <property type="entry name" value="N_methyl_site"/>
</dbReference>
<dbReference type="Pfam" id="PF07963">
    <property type="entry name" value="N_methyl"/>
    <property type="match status" value="1"/>
</dbReference>
<evidence type="ECO:0000256" key="1">
    <source>
        <dbReference type="SAM" id="Phobius"/>
    </source>
</evidence>
<protein>
    <submittedName>
        <fullName evidence="2">Putative type IV fimbrial biogenesis protein PilV</fullName>
    </submittedName>
</protein>